<sequence>MTKMLFQLLILFFVSFPFLIFAECPQKSVKWHSNCYFFEHKNIAFIKAELICNNLGGHLASVHDGFTNAFLAQYGILTFNNTNFWIGITDMINPGNWSWMDGSRYSFSEWRNTKDKNVGEKCGAINVIDARWDIDQCYHTKPFVCEIKDKDIPVPTTTTTTLKLSTSTTSFSPSGAPINNCSSKEWVYFKGFCYLLTPTQPSWKSAQNYCAKNESSNLVSIHSPDELLFVQNLRPQLYKWIGLFSEGSVLEWKWSDGTAVNYTPWASGLPQNGNFTCVTAYDEFRNDFGCDGWNLYAVCKKLADT</sequence>
<dbReference type="PANTHER" id="PTHR22803">
    <property type="entry name" value="MANNOSE, PHOSPHOLIPASE, LECTIN RECEPTOR RELATED"/>
    <property type="match status" value="1"/>
</dbReference>
<dbReference type="Gene3D" id="3.10.100.10">
    <property type="entry name" value="Mannose-Binding Protein A, subunit A"/>
    <property type="match status" value="2"/>
</dbReference>
<evidence type="ECO:0000256" key="1">
    <source>
        <dbReference type="SAM" id="SignalP"/>
    </source>
</evidence>
<keyword evidence="3" id="KW-1185">Reference proteome</keyword>
<keyword evidence="1" id="KW-0732">Signal</keyword>
<dbReference type="InterPro" id="IPR050111">
    <property type="entry name" value="C-type_lectin/snaclec_domain"/>
</dbReference>
<feature type="chain" id="PRO_5037225981" evidence="1">
    <location>
        <begin position="23"/>
        <end position="305"/>
    </location>
</feature>
<dbReference type="InterPro" id="IPR016186">
    <property type="entry name" value="C-type_lectin-like/link_sf"/>
</dbReference>
<organism evidence="3 4">
    <name type="scientific">Panagrolaimus superbus</name>
    <dbReference type="NCBI Taxonomy" id="310955"/>
    <lineage>
        <taxon>Eukaryota</taxon>
        <taxon>Metazoa</taxon>
        <taxon>Ecdysozoa</taxon>
        <taxon>Nematoda</taxon>
        <taxon>Chromadorea</taxon>
        <taxon>Rhabditida</taxon>
        <taxon>Tylenchina</taxon>
        <taxon>Panagrolaimomorpha</taxon>
        <taxon>Panagrolaimoidea</taxon>
        <taxon>Panagrolaimidae</taxon>
        <taxon>Panagrolaimus</taxon>
    </lineage>
</organism>
<accession>A0A914YA71</accession>
<evidence type="ECO:0000259" key="2">
    <source>
        <dbReference type="PROSITE" id="PS50041"/>
    </source>
</evidence>
<protein>
    <submittedName>
        <fullName evidence="4">C-type lectin domain-containing protein</fullName>
    </submittedName>
</protein>
<dbReference type="SMART" id="SM00034">
    <property type="entry name" value="CLECT"/>
    <property type="match status" value="2"/>
</dbReference>
<feature type="domain" description="C-type lectin" evidence="2">
    <location>
        <begin position="189"/>
        <end position="291"/>
    </location>
</feature>
<feature type="signal peptide" evidence="1">
    <location>
        <begin position="1"/>
        <end position="22"/>
    </location>
</feature>
<proteinExistence type="predicted"/>
<dbReference type="SUPFAM" id="SSF56436">
    <property type="entry name" value="C-type lectin-like"/>
    <property type="match status" value="2"/>
</dbReference>
<dbReference type="CDD" id="cd00037">
    <property type="entry name" value="CLECT"/>
    <property type="match status" value="2"/>
</dbReference>
<dbReference type="Pfam" id="PF00059">
    <property type="entry name" value="Lectin_C"/>
    <property type="match status" value="2"/>
</dbReference>
<dbReference type="AlphaFoldDB" id="A0A914YA71"/>
<dbReference type="Proteomes" id="UP000887577">
    <property type="component" value="Unplaced"/>
</dbReference>
<name>A0A914YA71_9BILA</name>
<evidence type="ECO:0000313" key="4">
    <source>
        <dbReference type="WBParaSite" id="PSU_v2.g16329.t1"/>
    </source>
</evidence>
<reference evidence="4" key="1">
    <citation type="submission" date="2022-11" db="UniProtKB">
        <authorList>
            <consortium name="WormBaseParasite"/>
        </authorList>
    </citation>
    <scope>IDENTIFICATION</scope>
</reference>
<dbReference type="WBParaSite" id="PSU_v2.g16329.t1">
    <property type="protein sequence ID" value="PSU_v2.g16329.t1"/>
    <property type="gene ID" value="PSU_v2.g16329"/>
</dbReference>
<dbReference type="PROSITE" id="PS50041">
    <property type="entry name" value="C_TYPE_LECTIN_2"/>
    <property type="match status" value="2"/>
</dbReference>
<dbReference type="InterPro" id="IPR016187">
    <property type="entry name" value="CTDL_fold"/>
</dbReference>
<dbReference type="InterPro" id="IPR001304">
    <property type="entry name" value="C-type_lectin-like"/>
</dbReference>
<feature type="domain" description="C-type lectin" evidence="2">
    <location>
        <begin position="31"/>
        <end position="146"/>
    </location>
</feature>
<evidence type="ECO:0000313" key="3">
    <source>
        <dbReference type="Proteomes" id="UP000887577"/>
    </source>
</evidence>